<sequence>MGRTQEEVVKLAKSHGLDLKPKTLVENASGLDFQVFFATDESDRHWVLRLPRREDVFERTKPEKKALDLVASRVDFEVPVWEIYEKDIIAYERLTGIPAGTIDPSIQNYIFEIDEQNLPANFTRTMAEIMVALHSIPIEEAEKAGIEAVAPDDLRKNMKERMVRVKAEFGVSEALWSRWMKWVETDELWPRQAGMIHGDLHPGHIMVDQHSNVKGLIDWTEAKVSDISKDFMGHYRVFGEKGLEDLIEAYKIAGGYHWPGMKEHMMELMNAFSVDVAEFAMESGMEEYEKMAKKELGVMDE</sequence>
<dbReference type="Gene3D" id="3.90.1200.10">
    <property type="match status" value="1"/>
</dbReference>
<dbReference type="SUPFAM" id="SSF56112">
    <property type="entry name" value="Protein kinase-like (PK-like)"/>
    <property type="match status" value="1"/>
</dbReference>
<reference evidence="2 4" key="1">
    <citation type="journal article" date="2015" name="Int. J. Syst. Evol. Microbiol.">
        <title>Complete genome sequence of Salinicoccus halodurans H3B36, isolated from the Qaidam Basin in China.</title>
        <authorList>
            <person name="Jiang K."/>
            <person name="Xue Y."/>
            <person name="Ma Y."/>
        </authorList>
    </citation>
    <scope>NUCLEOTIDE SEQUENCE [LARGE SCALE GENOMIC DNA]</scope>
    <source>
        <strain evidence="2 4">H3B36</strain>
    </source>
</reference>
<evidence type="ECO:0000313" key="3">
    <source>
        <dbReference type="EMBL" id="SFK89479.1"/>
    </source>
</evidence>
<dbReference type="Pfam" id="PF01636">
    <property type="entry name" value="APH"/>
    <property type="match status" value="1"/>
</dbReference>
<proteinExistence type="predicted"/>
<evidence type="ECO:0000259" key="1">
    <source>
        <dbReference type="Pfam" id="PF01636"/>
    </source>
</evidence>
<dbReference type="Proteomes" id="UP000183090">
    <property type="component" value="Unassembled WGS sequence"/>
</dbReference>
<dbReference type="RefSeq" id="WP_046790771.1">
    <property type="nucleotide sequence ID" value="NZ_CP011366.1"/>
</dbReference>
<dbReference type="KEGG" id="shv:AAT16_10540"/>
<name>A0A0F7HKV3_9STAP</name>
<dbReference type="EMBL" id="CP011366">
    <property type="protein sequence ID" value="AKG74589.1"/>
    <property type="molecule type" value="Genomic_DNA"/>
</dbReference>
<gene>
    <name evidence="2" type="ORF">AAT16_10540</name>
    <name evidence="3" type="ORF">SAMN05216235_2348</name>
</gene>
<protein>
    <submittedName>
        <fullName evidence="2">Macrolide 2'-phosphotransferase</fullName>
    </submittedName>
    <submittedName>
        <fullName evidence="3">Macrolide phosphotransferase</fullName>
    </submittedName>
</protein>
<dbReference type="InterPro" id="IPR011009">
    <property type="entry name" value="Kinase-like_dom_sf"/>
</dbReference>
<dbReference type="PANTHER" id="PTHR21310:SF15">
    <property type="entry name" value="AMINOGLYCOSIDE PHOSPHOTRANSFERASE DOMAIN-CONTAINING PROTEIN"/>
    <property type="match status" value="1"/>
</dbReference>
<evidence type="ECO:0000313" key="5">
    <source>
        <dbReference type="Proteomes" id="UP000183090"/>
    </source>
</evidence>
<dbReference type="InterPro" id="IPR002575">
    <property type="entry name" value="Aminoglycoside_PTrfase"/>
</dbReference>
<evidence type="ECO:0000313" key="4">
    <source>
        <dbReference type="Proteomes" id="UP000034029"/>
    </source>
</evidence>
<dbReference type="EMBL" id="FOTB01000005">
    <property type="protein sequence ID" value="SFK89479.1"/>
    <property type="molecule type" value="Genomic_DNA"/>
</dbReference>
<dbReference type="PANTHER" id="PTHR21310">
    <property type="entry name" value="AMINOGLYCOSIDE PHOSPHOTRANSFERASE-RELATED-RELATED"/>
    <property type="match status" value="1"/>
</dbReference>
<organism evidence="3 5">
    <name type="scientific">Salinicoccus halodurans</name>
    <dbReference type="NCBI Taxonomy" id="407035"/>
    <lineage>
        <taxon>Bacteria</taxon>
        <taxon>Bacillati</taxon>
        <taxon>Bacillota</taxon>
        <taxon>Bacilli</taxon>
        <taxon>Bacillales</taxon>
        <taxon>Staphylococcaceae</taxon>
        <taxon>Salinicoccus</taxon>
    </lineage>
</organism>
<keyword evidence="4" id="KW-1185">Reference proteome</keyword>
<dbReference type="Gene3D" id="3.30.200.20">
    <property type="entry name" value="Phosphorylase Kinase, domain 1"/>
    <property type="match status" value="1"/>
</dbReference>
<dbReference type="CDD" id="cd05152">
    <property type="entry name" value="MPH2"/>
    <property type="match status" value="1"/>
</dbReference>
<accession>A0A0F7HKV3</accession>
<dbReference type="AlphaFoldDB" id="A0A0F7HKV3"/>
<reference evidence="4" key="2">
    <citation type="submission" date="2015-04" db="EMBL/GenBank/DDBJ databases">
        <title>Complete genome sequence of Salinicoccus halodurans strain H3B36, isolated from the Qaidam basin of China.</title>
        <authorList>
            <person name="Ma Y."/>
            <person name="Jiang K."/>
            <person name="Xue Y."/>
        </authorList>
    </citation>
    <scope>NUCLEOTIDE SEQUENCE [LARGE SCALE GENOMIC DNA]</scope>
    <source>
        <strain evidence="4">H3B36</strain>
    </source>
</reference>
<dbReference type="OrthoDB" id="3806873at2"/>
<evidence type="ECO:0000313" key="2">
    <source>
        <dbReference type="EMBL" id="AKG74589.1"/>
    </source>
</evidence>
<feature type="domain" description="Aminoglycoside phosphotransferase" evidence="1">
    <location>
        <begin position="24"/>
        <end position="263"/>
    </location>
</feature>
<reference evidence="3 5" key="3">
    <citation type="submission" date="2016-10" db="EMBL/GenBank/DDBJ databases">
        <authorList>
            <person name="Varghese N."/>
            <person name="Submissions S."/>
        </authorList>
    </citation>
    <scope>NUCLEOTIDE SEQUENCE [LARGE SCALE GENOMIC DNA]</scope>
    <source>
        <strain evidence="3 5">CGMCC 1.6501</strain>
    </source>
</reference>
<dbReference type="Proteomes" id="UP000034029">
    <property type="component" value="Chromosome"/>
</dbReference>
<dbReference type="InterPro" id="IPR051678">
    <property type="entry name" value="AGP_Transferase"/>
</dbReference>